<accession>A0A1L3GHK7</accession>
<feature type="transmembrane region" description="Helical" evidence="1">
    <location>
        <begin position="12"/>
        <end position="36"/>
    </location>
</feature>
<dbReference type="InterPro" id="IPR032092">
    <property type="entry name" value="PilW"/>
</dbReference>
<keyword evidence="1" id="KW-0472">Membrane</keyword>
<proteinExistence type="predicted"/>
<dbReference type="NCBIfam" id="TIGR02532">
    <property type="entry name" value="IV_pilin_GFxxxE"/>
    <property type="match status" value="1"/>
</dbReference>
<gene>
    <name evidence="2" type="ORF">A7E75_10435</name>
</gene>
<dbReference type="PROSITE" id="PS00409">
    <property type="entry name" value="PROKAR_NTER_METHYL"/>
    <property type="match status" value="1"/>
</dbReference>
<dbReference type="InterPro" id="IPR012902">
    <property type="entry name" value="N_methyl_site"/>
</dbReference>
<dbReference type="Proteomes" id="UP000182264">
    <property type="component" value="Chromosome"/>
</dbReference>
<dbReference type="Pfam" id="PF07963">
    <property type="entry name" value="N_methyl"/>
    <property type="match status" value="1"/>
</dbReference>
<keyword evidence="3" id="KW-1185">Reference proteome</keyword>
<dbReference type="RefSeq" id="WP_072287241.1">
    <property type="nucleotide sequence ID" value="NZ_CP015455.1"/>
</dbReference>
<protein>
    <recommendedName>
        <fullName evidence="4">Prepilin-type N-terminal cleavage/methylation domain-containing protein</fullName>
    </recommendedName>
</protein>
<sequence>MNRTVKACPRSGFTLVELLVAMTISLVVVAAVFSVFDNSQRSYVVQEGVAEAQQNVRTAKLFLERDLRMAGAGIPDFSFGGEILFPIEFENNVDGTSGTAATLPNIVVGSDLVRVRYQNFGVGSCGADPGGSLPPCDMLPQLTLAGEMPPSATVADVNEDIQAGIGWDGSCYCAGTQFIQPSPGMPFIITHPDGSRSAVLFHTETLPNSDRIGSHPNFTFQGKTYLNKLLNTFPAGSLISFFHPDGIYDALYYLENRGGIPCLMRDTGHGGQVIAEYIEDLQLAFELDTDDDGVVDTTINDADLTDLQKPRVRVVRLGLVARSAHDQRDFRGQRPALEDHAAGSTDHFRRRRLSVTIRTRNLGL</sequence>
<dbReference type="GO" id="GO:0043683">
    <property type="term" value="P:type IV pilus assembly"/>
    <property type="evidence" value="ECO:0007669"/>
    <property type="project" value="InterPro"/>
</dbReference>
<keyword evidence="1" id="KW-1133">Transmembrane helix</keyword>
<dbReference type="EMBL" id="CP015518">
    <property type="protein sequence ID" value="APG25390.1"/>
    <property type="molecule type" value="Genomic_DNA"/>
</dbReference>
<evidence type="ECO:0000256" key="1">
    <source>
        <dbReference type="SAM" id="Phobius"/>
    </source>
</evidence>
<reference evidence="2 3" key="1">
    <citation type="journal article" date="2017" name="Genome Announc.">
        <title>Complete Genome Sequences of Two Acetylene-Fermenting Pelobacter acetylenicus Strains.</title>
        <authorList>
            <person name="Sutton J.M."/>
            <person name="Baesman S.M."/>
            <person name="Fierst J.L."/>
            <person name="Poret-Peterson A.T."/>
            <person name="Oremland R.S."/>
            <person name="Dunlap D.S."/>
            <person name="Akob D.M."/>
        </authorList>
    </citation>
    <scope>NUCLEOTIDE SEQUENCE [LARGE SCALE GENOMIC DNA]</scope>
    <source>
        <strain evidence="2 3">DSM 3247</strain>
    </source>
</reference>
<evidence type="ECO:0000313" key="2">
    <source>
        <dbReference type="EMBL" id="APG25390.1"/>
    </source>
</evidence>
<dbReference type="InterPro" id="IPR045584">
    <property type="entry name" value="Pilin-like"/>
</dbReference>
<dbReference type="SUPFAM" id="SSF54523">
    <property type="entry name" value="Pili subunits"/>
    <property type="match status" value="1"/>
</dbReference>
<name>A0A1L3GHK7_SYNAC</name>
<dbReference type="Pfam" id="PF16074">
    <property type="entry name" value="PilW"/>
    <property type="match status" value="1"/>
</dbReference>
<keyword evidence="1" id="KW-0812">Transmembrane</keyword>
<dbReference type="STRING" id="29542.A6070_04440"/>
<evidence type="ECO:0000313" key="3">
    <source>
        <dbReference type="Proteomes" id="UP000182264"/>
    </source>
</evidence>
<dbReference type="KEGG" id="pace:A6070_04440"/>
<organism evidence="2 3">
    <name type="scientific">Syntrophotalea acetylenica</name>
    <name type="common">Pelobacter acetylenicus</name>
    <dbReference type="NCBI Taxonomy" id="29542"/>
    <lineage>
        <taxon>Bacteria</taxon>
        <taxon>Pseudomonadati</taxon>
        <taxon>Thermodesulfobacteriota</taxon>
        <taxon>Desulfuromonadia</taxon>
        <taxon>Desulfuromonadales</taxon>
        <taxon>Syntrophotaleaceae</taxon>
        <taxon>Syntrophotalea</taxon>
    </lineage>
</organism>
<evidence type="ECO:0008006" key="4">
    <source>
        <dbReference type="Google" id="ProtNLM"/>
    </source>
</evidence>
<dbReference type="OrthoDB" id="5397385at2"/>
<dbReference type="AlphaFoldDB" id="A0A1L3GHK7"/>